<sequence>MNELENLKEIGIKEISRKTHIEPTFLQYIFDKNFEKLSRLNIRGYAKILQREYDVDLSELLAEYDAFMQENTPDESHKTKVTPKISSYTPKDITIQKQSGSGGIGFLFWLIILAIIAGGAYHFDAYKYIENFLSFLNDENKSVSYSQSSIVNEVKKNIIDTNITISQNSPKIEANISSVKILAPVEQNVTTSPANMEQNAAKPSMAAQPAPKIEQNITKPLNEAVITPKQRVWIGIINLENGQKVSNDTSKSININLDQRQLVVCGNGNIELKIGDKVTKYNPSRPARFLVENGEMKFVSYDEFVELNKGKSW</sequence>
<dbReference type="KEGG" id="ccoc:CCON33237_0257"/>
<dbReference type="GO" id="GO:0003677">
    <property type="term" value="F:DNA binding"/>
    <property type="evidence" value="ECO:0007669"/>
    <property type="project" value="InterPro"/>
</dbReference>
<evidence type="ECO:0000313" key="3">
    <source>
        <dbReference type="Proteomes" id="UP000066049"/>
    </source>
</evidence>
<name>A0A0M4ST78_9BACT</name>
<dbReference type="EMBL" id="CP012541">
    <property type="protein sequence ID" value="ALF46966.1"/>
    <property type="molecule type" value="Genomic_DNA"/>
</dbReference>
<protein>
    <recommendedName>
        <fullName evidence="4">Phosphatidylglycerophosphate synthase</fullName>
    </recommendedName>
</protein>
<proteinExistence type="predicted"/>
<dbReference type="AlphaFoldDB" id="A0A0M4ST78"/>
<reference evidence="3" key="1">
    <citation type="submission" date="2015-08" db="EMBL/GenBank/DDBJ databases">
        <title>Comparative genomics of the Campylobacter concisus group.</title>
        <authorList>
            <person name="Miller W.G."/>
            <person name="Yee E."/>
            <person name="Chapman M.H."/>
            <person name="Huynh S."/>
            <person name="Bono J.L."/>
            <person name="On S.L.W."/>
            <person name="St Leger J."/>
            <person name="Foster G."/>
            <person name="Parker C.T."/>
        </authorList>
    </citation>
    <scope>NUCLEOTIDE SEQUENCE [LARGE SCALE GENOMIC DNA]</scope>
    <source>
        <strain evidence="3">ATCC 33237</strain>
    </source>
</reference>
<accession>A0A0M4ST78</accession>
<dbReference type="PATRIC" id="fig|199.248.peg.273"/>
<feature type="transmembrane region" description="Helical" evidence="1">
    <location>
        <begin position="104"/>
        <end position="123"/>
    </location>
</feature>
<keyword evidence="1" id="KW-0472">Membrane</keyword>
<keyword evidence="1" id="KW-1133">Transmembrane helix</keyword>
<dbReference type="InterPro" id="IPR010982">
    <property type="entry name" value="Lambda_DNA-bd_dom_sf"/>
</dbReference>
<evidence type="ECO:0000313" key="2">
    <source>
        <dbReference type="EMBL" id="ALF46966.1"/>
    </source>
</evidence>
<evidence type="ECO:0000256" key="1">
    <source>
        <dbReference type="SAM" id="Phobius"/>
    </source>
</evidence>
<gene>
    <name evidence="2" type="ORF">CCON33237_0257</name>
</gene>
<dbReference type="GeneID" id="28661924"/>
<dbReference type="Gene3D" id="1.10.260.40">
    <property type="entry name" value="lambda repressor-like DNA-binding domains"/>
    <property type="match status" value="1"/>
</dbReference>
<evidence type="ECO:0008006" key="4">
    <source>
        <dbReference type="Google" id="ProtNLM"/>
    </source>
</evidence>
<dbReference type="Proteomes" id="UP000066049">
    <property type="component" value="Chromosome"/>
</dbReference>
<dbReference type="RefSeq" id="WP_054196060.1">
    <property type="nucleotide sequence ID" value="NZ_CABMKQ010000045.1"/>
</dbReference>
<keyword evidence="1" id="KW-0812">Transmembrane</keyword>
<organism evidence="2 3">
    <name type="scientific">Campylobacter concisus</name>
    <dbReference type="NCBI Taxonomy" id="199"/>
    <lineage>
        <taxon>Bacteria</taxon>
        <taxon>Pseudomonadati</taxon>
        <taxon>Campylobacterota</taxon>
        <taxon>Epsilonproteobacteria</taxon>
        <taxon>Campylobacterales</taxon>
        <taxon>Campylobacteraceae</taxon>
        <taxon>Campylobacter</taxon>
    </lineage>
</organism>